<evidence type="ECO:0000259" key="3">
    <source>
        <dbReference type="Pfam" id="PF13649"/>
    </source>
</evidence>
<dbReference type="InterPro" id="IPR029063">
    <property type="entry name" value="SAM-dependent_MTases_sf"/>
</dbReference>
<protein>
    <submittedName>
        <fullName evidence="4">PUTATIVE METHYL TRANSFERASE</fullName>
    </submittedName>
</protein>
<dbReference type="InterPro" id="IPR041698">
    <property type="entry name" value="Methyltransf_25"/>
</dbReference>
<dbReference type="DNASU" id="2554722"/>
<dbReference type="Gene3D" id="3.40.50.150">
    <property type="entry name" value="Vaccinia Virus protein VP39"/>
    <property type="match status" value="1"/>
</dbReference>
<feature type="domain" description="Methyltransferase" evidence="3">
    <location>
        <begin position="43"/>
        <end position="120"/>
    </location>
</feature>
<keyword evidence="1" id="KW-0489">Methyltransferase</keyword>
<dbReference type="GO" id="GO:0008168">
    <property type="term" value="F:methyltransferase activity"/>
    <property type="evidence" value="ECO:0007669"/>
    <property type="project" value="UniProtKB-KW"/>
</dbReference>
<accession>Q7MAD9</accession>
<dbReference type="Proteomes" id="UP000000422">
    <property type="component" value="Chromosome"/>
</dbReference>
<keyword evidence="2 4" id="KW-0808">Transferase</keyword>
<sequence length="234" mass="26514">MKTASYAQSFSRAAKEYDAYAYLQQTVARELASWIEGMECESILDLGCGTGALWRALRFKPRFFTGVDLSMEMLDLHPQDPAIRLIQSDFNHPSLYEHSYDLIAASSSLQWSRDLAQSFDLIAKSAQNVAFAIFTSESLWEIHDYVDSHSPIPSKERIESLLKERFAGEFELKRYPLSFPSRVAMLSYLKGSGISGGRRLGFAQSKKLIQSAPFERLTFEVLFFVGKPLKADQK</sequence>
<dbReference type="RefSeq" id="WP_011138264.1">
    <property type="nucleotide sequence ID" value="NC_005090.1"/>
</dbReference>
<evidence type="ECO:0000256" key="1">
    <source>
        <dbReference type="ARBA" id="ARBA00022603"/>
    </source>
</evidence>
<dbReference type="GO" id="GO:0032259">
    <property type="term" value="P:methylation"/>
    <property type="evidence" value="ECO:0007669"/>
    <property type="project" value="UniProtKB-KW"/>
</dbReference>
<proteinExistence type="predicted"/>
<dbReference type="PANTHER" id="PTHR43861:SF1">
    <property type="entry name" value="TRANS-ACONITATE 2-METHYLTRANSFERASE"/>
    <property type="match status" value="1"/>
</dbReference>
<dbReference type="STRING" id="273121.WS0312"/>
<dbReference type="AlphaFoldDB" id="Q7MAD9"/>
<evidence type="ECO:0000256" key="2">
    <source>
        <dbReference type="ARBA" id="ARBA00022679"/>
    </source>
</evidence>
<dbReference type="CDD" id="cd02440">
    <property type="entry name" value="AdoMet_MTases"/>
    <property type="match status" value="1"/>
</dbReference>
<dbReference type="PANTHER" id="PTHR43861">
    <property type="entry name" value="TRANS-ACONITATE 2-METHYLTRANSFERASE-RELATED"/>
    <property type="match status" value="1"/>
</dbReference>
<evidence type="ECO:0000313" key="5">
    <source>
        <dbReference type="Proteomes" id="UP000000422"/>
    </source>
</evidence>
<evidence type="ECO:0000313" key="4">
    <source>
        <dbReference type="EMBL" id="CAE09463.1"/>
    </source>
</evidence>
<gene>
    <name evidence="4" type="ordered locus">WS0312</name>
</gene>
<dbReference type="SUPFAM" id="SSF53335">
    <property type="entry name" value="S-adenosyl-L-methionine-dependent methyltransferases"/>
    <property type="match status" value="1"/>
</dbReference>
<name>Q7MAD9_WOLSU</name>
<dbReference type="HOGENOM" id="CLU_046586_5_0_7"/>
<dbReference type="Pfam" id="PF13649">
    <property type="entry name" value="Methyltransf_25"/>
    <property type="match status" value="1"/>
</dbReference>
<organism evidence="5">
    <name type="scientific">Wolinella succinogenes (strain ATCC 29543 / DSM 1740 / CCUG 13145 / JCM 31913 / LMG 7466 / NCTC 11488 / FDC 602W)</name>
    <name type="common">Vibrio succinogenes</name>
    <dbReference type="NCBI Taxonomy" id="273121"/>
    <lineage>
        <taxon>Bacteria</taxon>
        <taxon>Pseudomonadati</taxon>
        <taxon>Campylobacterota</taxon>
        <taxon>Epsilonproteobacteria</taxon>
        <taxon>Campylobacterales</taxon>
        <taxon>Helicobacteraceae</taxon>
        <taxon>Wolinella</taxon>
    </lineage>
</organism>
<dbReference type="EMBL" id="BX571657">
    <property type="protein sequence ID" value="CAE09463.1"/>
    <property type="molecule type" value="Genomic_DNA"/>
</dbReference>
<reference evidence="4 5" key="1">
    <citation type="journal article" date="2003" name="Proc. Natl. Acad. Sci. U.S.A.">
        <title>Complete genome sequence and analysis of Wolinella succinogenes.</title>
        <authorList>
            <person name="Baar C."/>
            <person name="Eppinger M."/>
            <person name="Raddatz G."/>
            <person name="Simon JM."/>
            <person name="Lanz C."/>
            <person name="Klimmek O."/>
            <person name="Nandakumar R."/>
            <person name="Gross R."/>
            <person name="Rosinus A."/>
            <person name="Keller H."/>
            <person name="Jagtap P."/>
            <person name="Linke B."/>
            <person name="Meyer F."/>
            <person name="Lederer H."/>
            <person name="Schuster S.C."/>
        </authorList>
    </citation>
    <scope>NUCLEOTIDE SEQUENCE [LARGE SCALE GENOMIC DNA]</scope>
    <source>
        <strain evidence="5">ATCC 29543 / DSM 1740 / CCUG 13145 / JCM 31913 / LMG 7466 / NCTC 11488 / FDC 602W</strain>
    </source>
</reference>
<dbReference type="eggNOG" id="COG0500">
    <property type="taxonomic scope" value="Bacteria"/>
</dbReference>
<keyword evidence="5" id="KW-1185">Reference proteome</keyword>
<dbReference type="KEGG" id="wsu:WS0312"/>